<keyword evidence="5 7" id="KW-0472">Membrane</keyword>
<dbReference type="PANTHER" id="PTHR34390">
    <property type="entry name" value="UPF0442 PROTEIN YJJB-RELATED"/>
    <property type="match status" value="1"/>
</dbReference>
<dbReference type="EMBL" id="DXBY01000209">
    <property type="protein sequence ID" value="HIZ36526.1"/>
    <property type="molecule type" value="Genomic_DNA"/>
</dbReference>
<evidence type="ECO:0000256" key="1">
    <source>
        <dbReference type="ARBA" id="ARBA00004651"/>
    </source>
</evidence>
<dbReference type="InterPro" id="IPR010619">
    <property type="entry name" value="ThrE-like_N"/>
</dbReference>
<reference evidence="10" key="2">
    <citation type="submission" date="2021-04" db="EMBL/GenBank/DDBJ databases">
        <authorList>
            <person name="Gilroy R."/>
        </authorList>
    </citation>
    <scope>NUCLEOTIDE SEQUENCE</scope>
    <source>
        <strain evidence="10">ChiGjej4B4-7305</strain>
    </source>
</reference>
<evidence type="ECO:0000256" key="4">
    <source>
        <dbReference type="ARBA" id="ARBA00022989"/>
    </source>
</evidence>
<evidence type="ECO:0000256" key="5">
    <source>
        <dbReference type="ARBA" id="ARBA00023136"/>
    </source>
</evidence>
<feature type="transmembrane region" description="Helical" evidence="7">
    <location>
        <begin position="163"/>
        <end position="183"/>
    </location>
</feature>
<keyword evidence="4 7" id="KW-1133">Transmembrane helix</keyword>
<feature type="transmembrane region" description="Helical" evidence="7">
    <location>
        <begin position="298"/>
        <end position="317"/>
    </location>
</feature>
<dbReference type="GO" id="GO:0022857">
    <property type="term" value="F:transmembrane transporter activity"/>
    <property type="evidence" value="ECO:0007669"/>
    <property type="project" value="InterPro"/>
</dbReference>
<keyword evidence="3 7" id="KW-0812">Transmembrane</keyword>
<evidence type="ECO:0000256" key="7">
    <source>
        <dbReference type="SAM" id="Phobius"/>
    </source>
</evidence>
<feature type="transmembrane region" description="Helical" evidence="7">
    <location>
        <begin position="380"/>
        <end position="400"/>
    </location>
</feature>
<dbReference type="Pfam" id="PF06738">
    <property type="entry name" value="ThrE"/>
    <property type="match status" value="1"/>
</dbReference>
<reference evidence="10" key="1">
    <citation type="journal article" date="2021" name="PeerJ">
        <title>Extensive microbial diversity within the chicken gut microbiome revealed by metagenomics and culture.</title>
        <authorList>
            <person name="Gilroy R."/>
            <person name="Ravi A."/>
            <person name="Getino M."/>
            <person name="Pursley I."/>
            <person name="Horton D.L."/>
            <person name="Alikhan N.F."/>
            <person name="Baker D."/>
            <person name="Gharbi K."/>
            <person name="Hall N."/>
            <person name="Watson M."/>
            <person name="Adriaenssens E.M."/>
            <person name="Foster-Nyarko E."/>
            <person name="Jarju S."/>
            <person name="Secka A."/>
            <person name="Antonio M."/>
            <person name="Oren A."/>
            <person name="Chaudhuri R.R."/>
            <person name="La Ragione R."/>
            <person name="Hildebrand F."/>
            <person name="Pallen M.J."/>
        </authorList>
    </citation>
    <scope>NUCLEOTIDE SEQUENCE</scope>
    <source>
        <strain evidence="10">ChiGjej4B4-7305</strain>
    </source>
</reference>
<dbReference type="GO" id="GO:0005886">
    <property type="term" value="C:plasma membrane"/>
    <property type="evidence" value="ECO:0007669"/>
    <property type="project" value="UniProtKB-SubCell"/>
</dbReference>
<proteinExistence type="inferred from homology"/>
<feature type="transmembrane region" description="Helical" evidence="7">
    <location>
        <begin position="412"/>
        <end position="434"/>
    </location>
</feature>
<evidence type="ECO:0000259" key="8">
    <source>
        <dbReference type="Pfam" id="PF06738"/>
    </source>
</evidence>
<comment type="similarity">
    <text evidence="6">Belongs to the ThrE exporter (TC 2.A.79) family.</text>
</comment>
<comment type="caution">
    <text evidence="10">The sequence shown here is derived from an EMBL/GenBank/DDBJ whole genome shotgun (WGS) entry which is preliminary data.</text>
</comment>
<dbReference type="InterPro" id="IPR050539">
    <property type="entry name" value="ThrE_Dicarb/AminoAcid_Exp"/>
</dbReference>
<keyword evidence="2" id="KW-1003">Cell membrane</keyword>
<evidence type="ECO:0000259" key="9">
    <source>
        <dbReference type="Pfam" id="PF12821"/>
    </source>
</evidence>
<dbReference type="AlphaFoldDB" id="A0A9D2EFQ9"/>
<organism evidence="10 11">
    <name type="scientific">Candidatus Ruania gallistercoris</name>
    <dbReference type="NCBI Taxonomy" id="2838746"/>
    <lineage>
        <taxon>Bacteria</taxon>
        <taxon>Bacillati</taxon>
        <taxon>Actinomycetota</taxon>
        <taxon>Actinomycetes</taxon>
        <taxon>Micrococcales</taxon>
        <taxon>Ruaniaceae</taxon>
        <taxon>Ruania</taxon>
    </lineage>
</organism>
<feature type="transmembrane region" description="Helical" evidence="7">
    <location>
        <begin position="263"/>
        <end position="286"/>
    </location>
</feature>
<protein>
    <submittedName>
        <fullName evidence="10">Threonine/serine exporter family protein</fullName>
    </submittedName>
</protein>
<feature type="domain" description="Threonine/serine exporter-like N-terminal" evidence="8">
    <location>
        <begin position="30"/>
        <end position="279"/>
    </location>
</feature>
<evidence type="ECO:0000313" key="11">
    <source>
        <dbReference type="Proteomes" id="UP000824037"/>
    </source>
</evidence>
<dbReference type="Proteomes" id="UP000824037">
    <property type="component" value="Unassembled WGS sequence"/>
</dbReference>
<dbReference type="Pfam" id="PF12821">
    <property type="entry name" value="ThrE_2"/>
    <property type="match status" value="1"/>
</dbReference>
<sequence>MRAVREPTQQIVVTDPAEEISQRHARAVIDLCLRAGEAMLASGGSASDVVATTLRISDCYGVTGTQVDITFTSITISVRRGLDEDPISVLRVIKNRSTDYSRLQGVYLLIAEITDADEPMEVTEALRRLRGILTQRHPYRRWIVTLGKAILAGGVVVMYDASIVLVAVAAAAAVAVDLITRLLDRWGVAAFFTQMGAASITTSIAVFMYWLQSQGIELPGANRPTVIVISGIIMLLSGIGLTSAARDAIDGYYVTASARAMEVVMLTLGLAVGISSTLGIALRLGVPMYVGTSLGPDGGLLAGTVGSALIGIGFALTSYIRLRVVPLLPVVAGVVFAVYYLLRPLTDQPGLVPGLAGVVAGVLGYLTYRWFKVPESAMTMAGLIGLIPGLAVYQALYALMGTADGVSRALPALVAAFATGFGLAAGSTIGGYLARRLFGEDLAEQKASRRTQDNI</sequence>
<comment type="subcellular location">
    <subcellularLocation>
        <location evidence="1">Cell membrane</location>
        <topology evidence="1">Multi-pass membrane protein</topology>
    </subcellularLocation>
</comment>
<accession>A0A9D2EFQ9</accession>
<feature type="domain" description="Threonine/Serine exporter ThrE" evidence="9">
    <location>
        <begin position="305"/>
        <end position="427"/>
    </location>
</feature>
<dbReference type="GO" id="GO:0015744">
    <property type="term" value="P:succinate transport"/>
    <property type="evidence" value="ECO:0007669"/>
    <property type="project" value="TreeGrafter"/>
</dbReference>
<feature type="transmembrane region" description="Helical" evidence="7">
    <location>
        <begin position="324"/>
        <end position="342"/>
    </location>
</feature>
<dbReference type="PANTHER" id="PTHR34390:SF2">
    <property type="entry name" value="SUCCINATE TRANSPORTER SUBUNIT YJJP-RELATED"/>
    <property type="match status" value="1"/>
</dbReference>
<evidence type="ECO:0000256" key="6">
    <source>
        <dbReference type="ARBA" id="ARBA00034125"/>
    </source>
</evidence>
<gene>
    <name evidence="10" type="ORF">H9815_12165</name>
</gene>
<feature type="transmembrane region" description="Helical" evidence="7">
    <location>
        <begin position="190"/>
        <end position="211"/>
    </location>
</feature>
<evidence type="ECO:0000313" key="10">
    <source>
        <dbReference type="EMBL" id="HIZ36526.1"/>
    </source>
</evidence>
<evidence type="ECO:0000256" key="3">
    <source>
        <dbReference type="ARBA" id="ARBA00022692"/>
    </source>
</evidence>
<feature type="transmembrane region" description="Helical" evidence="7">
    <location>
        <begin position="223"/>
        <end position="242"/>
    </location>
</feature>
<evidence type="ECO:0000256" key="2">
    <source>
        <dbReference type="ARBA" id="ARBA00022475"/>
    </source>
</evidence>
<feature type="transmembrane region" description="Helical" evidence="7">
    <location>
        <begin position="348"/>
        <end position="368"/>
    </location>
</feature>
<name>A0A9D2EFQ9_9MICO</name>
<dbReference type="InterPro" id="IPR024528">
    <property type="entry name" value="ThrE_2"/>
</dbReference>